<dbReference type="GO" id="GO:0042026">
    <property type="term" value="P:protein refolding"/>
    <property type="evidence" value="ECO:0007669"/>
    <property type="project" value="TreeGrafter"/>
</dbReference>
<evidence type="ECO:0000259" key="2">
    <source>
        <dbReference type="PROSITE" id="PS50076"/>
    </source>
</evidence>
<name>A0AA35SS95_GEOBA</name>
<dbReference type="Pfam" id="PF01556">
    <property type="entry name" value="DnaJ_C"/>
    <property type="match status" value="1"/>
</dbReference>
<keyword evidence="4" id="KW-1185">Reference proteome</keyword>
<dbReference type="InterPro" id="IPR002939">
    <property type="entry name" value="DnaJ_C"/>
</dbReference>
<evidence type="ECO:0000313" key="3">
    <source>
        <dbReference type="EMBL" id="CAI8034021.1"/>
    </source>
</evidence>
<feature type="domain" description="J" evidence="2">
    <location>
        <begin position="4"/>
        <end position="69"/>
    </location>
</feature>
<dbReference type="CDD" id="cd06257">
    <property type="entry name" value="DnaJ"/>
    <property type="match status" value="1"/>
</dbReference>
<dbReference type="PANTHER" id="PTHR43096:SF52">
    <property type="entry name" value="DNAJ HOMOLOG 1, MITOCHONDRIAL-RELATED"/>
    <property type="match status" value="1"/>
</dbReference>
<dbReference type="Proteomes" id="UP001174909">
    <property type="component" value="Unassembled WGS sequence"/>
</dbReference>
<sequence>MARDYYEVLGVPRSADEKEIRSAFRKMARQYHPDLNPGDESAERKFKEINEANEVLSDPDKRVKYNRHGDNWMHADRIEAQGGGFRQGTRVEYGFGDVGDLDDLLGGFGDAFGGASPYGAGTRTHTRRRSRPGRANHHDVPVTITLEEAFRGTKRMVNVPTKDGGTRRIEVSIPAAVDNGSRVHISLDDGIQIFLVVSLSPHTRFRREGDDLYADIAVPFEDALLGGEVEFTSLKGRLALKVPSASGDGRRIRIQGHGMPMRESPSANGDLYLTVKPQMPTSLSDDERASLEEFKRLRIANGKRS</sequence>
<dbReference type="InterPro" id="IPR018253">
    <property type="entry name" value="DnaJ_domain_CS"/>
</dbReference>
<keyword evidence="1" id="KW-0143">Chaperone</keyword>
<gene>
    <name evidence="3" type="ORF">GBAR_LOCUS19183</name>
</gene>
<dbReference type="EMBL" id="CASHTH010002708">
    <property type="protein sequence ID" value="CAI8034021.1"/>
    <property type="molecule type" value="Genomic_DNA"/>
</dbReference>
<dbReference type="Pfam" id="PF00226">
    <property type="entry name" value="DnaJ"/>
    <property type="match status" value="1"/>
</dbReference>
<dbReference type="InterPro" id="IPR008971">
    <property type="entry name" value="HSP40/DnaJ_pept-bd"/>
</dbReference>
<dbReference type="PRINTS" id="PR00625">
    <property type="entry name" value="JDOMAIN"/>
</dbReference>
<dbReference type="SMART" id="SM00271">
    <property type="entry name" value="DnaJ"/>
    <property type="match status" value="1"/>
</dbReference>
<dbReference type="PROSITE" id="PS00636">
    <property type="entry name" value="DNAJ_1"/>
    <property type="match status" value="1"/>
</dbReference>
<dbReference type="GO" id="GO:0005737">
    <property type="term" value="C:cytoplasm"/>
    <property type="evidence" value="ECO:0007669"/>
    <property type="project" value="TreeGrafter"/>
</dbReference>
<comment type="caution">
    <text evidence="3">The sequence shown here is derived from an EMBL/GenBank/DDBJ whole genome shotgun (WGS) entry which is preliminary data.</text>
</comment>
<evidence type="ECO:0000313" key="4">
    <source>
        <dbReference type="Proteomes" id="UP001174909"/>
    </source>
</evidence>
<dbReference type="PANTHER" id="PTHR43096">
    <property type="entry name" value="DNAJ HOMOLOG 1, MITOCHONDRIAL-RELATED"/>
    <property type="match status" value="1"/>
</dbReference>
<dbReference type="InterPro" id="IPR001623">
    <property type="entry name" value="DnaJ_domain"/>
</dbReference>
<evidence type="ECO:0000256" key="1">
    <source>
        <dbReference type="ARBA" id="ARBA00023186"/>
    </source>
</evidence>
<dbReference type="CDD" id="cd10747">
    <property type="entry name" value="DnaJ_C"/>
    <property type="match status" value="1"/>
</dbReference>
<dbReference type="InterPro" id="IPR036869">
    <property type="entry name" value="J_dom_sf"/>
</dbReference>
<dbReference type="FunFam" id="2.60.260.20:FF:000013">
    <property type="entry name" value="DnaJ subfamily B member 11"/>
    <property type="match status" value="1"/>
</dbReference>
<organism evidence="3 4">
    <name type="scientific">Geodia barretti</name>
    <name type="common">Barrett's horny sponge</name>
    <dbReference type="NCBI Taxonomy" id="519541"/>
    <lineage>
        <taxon>Eukaryota</taxon>
        <taxon>Metazoa</taxon>
        <taxon>Porifera</taxon>
        <taxon>Demospongiae</taxon>
        <taxon>Heteroscleromorpha</taxon>
        <taxon>Tetractinellida</taxon>
        <taxon>Astrophorina</taxon>
        <taxon>Geodiidae</taxon>
        <taxon>Geodia</taxon>
    </lineage>
</organism>
<accession>A0AA35SS95</accession>
<proteinExistence type="predicted"/>
<reference evidence="3" key="1">
    <citation type="submission" date="2023-03" db="EMBL/GenBank/DDBJ databases">
        <authorList>
            <person name="Steffen K."/>
            <person name="Cardenas P."/>
        </authorList>
    </citation>
    <scope>NUCLEOTIDE SEQUENCE</scope>
</reference>
<dbReference type="Gene3D" id="2.60.260.20">
    <property type="entry name" value="Urease metallochaperone UreE, N-terminal domain"/>
    <property type="match status" value="2"/>
</dbReference>
<dbReference type="Gene3D" id="1.10.287.110">
    <property type="entry name" value="DnaJ domain"/>
    <property type="match status" value="1"/>
</dbReference>
<dbReference type="SUPFAM" id="SSF49493">
    <property type="entry name" value="HSP40/DnaJ peptide-binding domain"/>
    <property type="match status" value="2"/>
</dbReference>
<dbReference type="PROSITE" id="PS50076">
    <property type="entry name" value="DNAJ_2"/>
    <property type="match status" value="1"/>
</dbReference>
<dbReference type="AlphaFoldDB" id="A0AA35SS95"/>
<dbReference type="SUPFAM" id="SSF46565">
    <property type="entry name" value="Chaperone J-domain"/>
    <property type="match status" value="1"/>
</dbReference>
<dbReference type="GO" id="GO:0051082">
    <property type="term" value="F:unfolded protein binding"/>
    <property type="evidence" value="ECO:0007669"/>
    <property type="project" value="InterPro"/>
</dbReference>
<protein>
    <submittedName>
        <fullName evidence="3">DnAJ-like protein slr0093</fullName>
    </submittedName>
</protein>